<evidence type="ECO:0000313" key="2">
    <source>
        <dbReference type="EMBL" id="MFC5860870.1"/>
    </source>
</evidence>
<keyword evidence="3" id="KW-1185">Reference proteome</keyword>
<accession>A0ABW1EA67</accession>
<gene>
    <name evidence="2" type="ORF">ACFPT7_01030</name>
</gene>
<protein>
    <submittedName>
        <fullName evidence="2">Uncharacterized protein</fullName>
    </submittedName>
</protein>
<name>A0ABW1EA67_9BACT</name>
<comment type="caution">
    <text evidence="2">The sequence shown here is derived from an EMBL/GenBank/DDBJ whole genome shotgun (WGS) entry which is preliminary data.</text>
</comment>
<organism evidence="2 3">
    <name type="scientific">Acidicapsa dinghuensis</name>
    <dbReference type="NCBI Taxonomy" id="2218256"/>
    <lineage>
        <taxon>Bacteria</taxon>
        <taxon>Pseudomonadati</taxon>
        <taxon>Acidobacteriota</taxon>
        <taxon>Terriglobia</taxon>
        <taxon>Terriglobales</taxon>
        <taxon>Acidobacteriaceae</taxon>
        <taxon>Acidicapsa</taxon>
    </lineage>
</organism>
<evidence type="ECO:0000256" key="1">
    <source>
        <dbReference type="SAM" id="MobiDB-lite"/>
    </source>
</evidence>
<proteinExistence type="predicted"/>
<dbReference type="RefSeq" id="WP_263334956.1">
    <property type="nucleotide sequence ID" value="NZ_JAGSYH010000002.1"/>
</dbReference>
<evidence type="ECO:0000313" key="3">
    <source>
        <dbReference type="Proteomes" id="UP001596091"/>
    </source>
</evidence>
<feature type="region of interest" description="Disordered" evidence="1">
    <location>
        <begin position="63"/>
        <end position="85"/>
    </location>
</feature>
<dbReference type="EMBL" id="JBHSPH010000001">
    <property type="protein sequence ID" value="MFC5860870.1"/>
    <property type="molecule type" value="Genomic_DNA"/>
</dbReference>
<dbReference type="Proteomes" id="UP001596091">
    <property type="component" value="Unassembled WGS sequence"/>
</dbReference>
<sequence>MNAYATAGDSFGQRMESLWEHVEEEFHYAVGYVDRVIVPEARREAGSAARTVARCLDRLADKLDPNGARQAGSSWTAGPGANSGL</sequence>
<reference evidence="3" key="1">
    <citation type="journal article" date="2019" name="Int. J. Syst. Evol. Microbiol.">
        <title>The Global Catalogue of Microorganisms (GCM) 10K type strain sequencing project: providing services to taxonomists for standard genome sequencing and annotation.</title>
        <authorList>
            <consortium name="The Broad Institute Genomics Platform"/>
            <consortium name="The Broad Institute Genome Sequencing Center for Infectious Disease"/>
            <person name="Wu L."/>
            <person name="Ma J."/>
        </authorList>
    </citation>
    <scope>NUCLEOTIDE SEQUENCE [LARGE SCALE GENOMIC DNA]</scope>
    <source>
        <strain evidence="3">JCM 4087</strain>
    </source>
</reference>